<name>A0ABY2QH32_9SPHN</name>
<reference evidence="2 3" key="1">
    <citation type="submission" date="2019-04" db="EMBL/GenBank/DDBJ databases">
        <title>Microbes associate with the intestines of laboratory mice.</title>
        <authorList>
            <person name="Navarre W."/>
            <person name="Wong E."/>
            <person name="Huang K.C."/>
            <person name="Tropini C."/>
            <person name="Ng K."/>
            <person name="Yu B."/>
        </authorList>
    </citation>
    <scope>NUCLEOTIDE SEQUENCE [LARGE SCALE GENOMIC DNA]</scope>
    <source>
        <strain evidence="2 3">NM83_B4-11</strain>
    </source>
</reference>
<accession>A0ABY2QH32</accession>
<feature type="region of interest" description="Disordered" evidence="1">
    <location>
        <begin position="16"/>
        <end position="46"/>
    </location>
</feature>
<feature type="compositionally biased region" description="Pro residues" evidence="1">
    <location>
        <begin position="18"/>
        <end position="28"/>
    </location>
</feature>
<sequence length="85" mass="8931">MTITAIATAALMLGAAPEPAPRPAPAPAAAPTIPADQYGARSFDPETDQRRVCVIDTLSGPGIARRYCQTRATWVAQGTDPLARR</sequence>
<evidence type="ECO:0000313" key="2">
    <source>
        <dbReference type="EMBL" id="THG39873.1"/>
    </source>
</evidence>
<dbReference type="EMBL" id="SSTI01000006">
    <property type="protein sequence ID" value="THG39873.1"/>
    <property type="molecule type" value="Genomic_DNA"/>
</dbReference>
<keyword evidence="3" id="KW-1185">Reference proteome</keyword>
<evidence type="ECO:0008006" key="4">
    <source>
        <dbReference type="Google" id="ProtNLM"/>
    </source>
</evidence>
<gene>
    <name evidence="2" type="ORF">E5988_09410</name>
</gene>
<evidence type="ECO:0000256" key="1">
    <source>
        <dbReference type="SAM" id="MobiDB-lite"/>
    </source>
</evidence>
<evidence type="ECO:0000313" key="3">
    <source>
        <dbReference type="Proteomes" id="UP000308038"/>
    </source>
</evidence>
<protein>
    <recommendedName>
        <fullName evidence="4">UrcA family protein</fullName>
    </recommendedName>
</protein>
<organism evidence="2 3">
    <name type="scientific">Sphingomonas olei</name>
    <dbReference type="NCBI Taxonomy" id="1886787"/>
    <lineage>
        <taxon>Bacteria</taxon>
        <taxon>Pseudomonadati</taxon>
        <taxon>Pseudomonadota</taxon>
        <taxon>Alphaproteobacteria</taxon>
        <taxon>Sphingomonadales</taxon>
        <taxon>Sphingomonadaceae</taxon>
        <taxon>Sphingomonas</taxon>
    </lineage>
</organism>
<comment type="caution">
    <text evidence="2">The sequence shown here is derived from an EMBL/GenBank/DDBJ whole genome shotgun (WGS) entry which is preliminary data.</text>
</comment>
<proteinExistence type="predicted"/>
<dbReference type="Proteomes" id="UP000308038">
    <property type="component" value="Unassembled WGS sequence"/>
</dbReference>
<dbReference type="RefSeq" id="WP_136451512.1">
    <property type="nucleotide sequence ID" value="NZ_SSTI01000006.1"/>
</dbReference>